<evidence type="ECO:0000313" key="8">
    <source>
        <dbReference type="Proteomes" id="UP000262379"/>
    </source>
</evidence>
<keyword evidence="4 6" id="KW-1133">Transmembrane helix</keyword>
<dbReference type="EMBL" id="QURN01000014">
    <property type="protein sequence ID" value="RFC65661.1"/>
    <property type="molecule type" value="Genomic_DNA"/>
</dbReference>
<dbReference type="Pfam" id="PF02653">
    <property type="entry name" value="BPD_transp_2"/>
    <property type="match status" value="1"/>
</dbReference>
<dbReference type="GO" id="GO:0005886">
    <property type="term" value="C:plasma membrane"/>
    <property type="evidence" value="ECO:0007669"/>
    <property type="project" value="UniProtKB-SubCell"/>
</dbReference>
<gene>
    <name evidence="7" type="ORF">DY251_16595</name>
</gene>
<evidence type="ECO:0000313" key="7">
    <source>
        <dbReference type="EMBL" id="RFC65661.1"/>
    </source>
</evidence>
<feature type="transmembrane region" description="Helical" evidence="6">
    <location>
        <begin position="111"/>
        <end position="133"/>
    </location>
</feature>
<name>A0A371X8Y8_9HYPH</name>
<evidence type="ECO:0000256" key="2">
    <source>
        <dbReference type="ARBA" id="ARBA00022475"/>
    </source>
</evidence>
<sequence length="356" mass="36826">MRLVASTRKISRLQNAFLPLVAVAASLVICALLIALAGANPITAFGIMLSAAFGGKFALTETLARAAPLVLSGLAALVALRTRFWNIGGEGQILVGAMAAAWIGARTSLPAPLLVPCMLVAAALAGAALAALPATLKLKLGVDEVVSTLMLNFIVMYVMMALLSGVWKDPVTGWTDSPDILPAAEFPVFWRGTRLHLGVLIAFAAVVAIGVMLQRTTFGLSMKIVGENPKAAQHAGLNVSRITLFAALLSGALAGIAGAGEVGGTQFQVIASISSGYGYAGIVVAMLARLSAAGIIPAALFLAALTTGADEMSRQTNVPFFIADAMQGISLIAVLVAMTLSRYEIKFRTVERTPHS</sequence>
<dbReference type="AlphaFoldDB" id="A0A371X8Y8"/>
<comment type="subcellular location">
    <subcellularLocation>
        <location evidence="1">Cell membrane</location>
        <topology evidence="1">Multi-pass membrane protein</topology>
    </subcellularLocation>
</comment>
<keyword evidence="2" id="KW-1003">Cell membrane</keyword>
<protein>
    <submittedName>
        <fullName evidence="7">ABC transporter permease</fullName>
    </submittedName>
</protein>
<feature type="transmembrane region" description="Helical" evidence="6">
    <location>
        <begin position="87"/>
        <end position="105"/>
    </location>
</feature>
<dbReference type="InterPro" id="IPR001851">
    <property type="entry name" value="ABC_transp_permease"/>
</dbReference>
<feature type="transmembrane region" description="Helical" evidence="6">
    <location>
        <begin position="242"/>
        <end position="259"/>
    </location>
</feature>
<feature type="transmembrane region" description="Helical" evidence="6">
    <location>
        <begin position="279"/>
        <end position="306"/>
    </location>
</feature>
<feature type="transmembrane region" description="Helical" evidence="6">
    <location>
        <begin position="145"/>
        <end position="167"/>
    </location>
</feature>
<accession>A0A371X8Y8</accession>
<evidence type="ECO:0000256" key="4">
    <source>
        <dbReference type="ARBA" id="ARBA00022989"/>
    </source>
</evidence>
<evidence type="ECO:0000256" key="5">
    <source>
        <dbReference type="ARBA" id="ARBA00023136"/>
    </source>
</evidence>
<dbReference type="Proteomes" id="UP000262379">
    <property type="component" value="Unassembled WGS sequence"/>
</dbReference>
<feature type="transmembrane region" description="Helical" evidence="6">
    <location>
        <begin position="195"/>
        <end position="213"/>
    </location>
</feature>
<evidence type="ECO:0000256" key="6">
    <source>
        <dbReference type="SAM" id="Phobius"/>
    </source>
</evidence>
<dbReference type="CDD" id="cd06580">
    <property type="entry name" value="TM_PBP1_transp_TpRbsC_like"/>
    <property type="match status" value="1"/>
</dbReference>
<dbReference type="RefSeq" id="WP_116625033.1">
    <property type="nucleotide sequence ID" value="NZ_QURN01000014.1"/>
</dbReference>
<dbReference type="PANTHER" id="PTHR47089:SF1">
    <property type="entry name" value="GUANOSINE ABC TRANSPORTER PERMEASE PROTEIN NUPP"/>
    <property type="match status" value="1"/>
</dbReference>
<feature type="transmembrane region" description="Helical" evidence="6">
    <location>
        <begin position="63"/>
        <end position="80"/>
    </location>
</feature>
<dbReference type="GO" id="GO:0022857">
    <property type="term" value="F:transmembrane transporter activity"/>
    <property type="evidence" value="ECO:0007669"/>
    <property type="project" value="InterPro"/>
</dbReference>
<feature type="transmembrane region" description="Helical" evidence="6">
    <location>
        <begin position="318"/>
        <end position="340"/>
    </location>
</feature>
<organism evidence="7 8">
    <name type="scientific">Mesorhizobium denitrificans</name>
    <dbReference type="NCBI Taxonomy" id="2294114"/>
    <lineage>
        <taxon>Bacteria</taxon>
        <taxon>Pseudomonadati</taxon>
        <taxon>Pseudomonadota</taxon>
        <taxon>Alphaproteobacteria</taxon>
        <taxon>Hyphomicrobiales</taxon>
        <taxon>Phyllobacteriaceae</taxon>
        <taxon>Mesorhizobium</taxon>
    </lineage>
</organism>
<comment type="caution">
    <text evidence="7">The sequence shown here is derived from an EMBL/GenBank/DDBJ whole genome shotgun (WGS) entry which is preliminary data.</text>
</comment>
<keyword evidence="3 6" id="KW-0812">Transmembrane</keyword>
<evidence type="ECO:0000256" key="3">
    <source>
        <dbReference type="ARBA" id="ARBA00022692"/>
    </source>
</evidence>
<keyword evidence="5 6" id="KW-0472">Membrane</keyword>
<evidence type="ECO:0000256" key="1">
    <source>
        <dbReference type="ARBA" id="ARBA00004651"/>
    </source>
</evidence>
<dbReference type="PANTHER" id="PTHR47089">
    <property type="entry name" value="ABC TRANSPORTER, PERMEASE PROTEIN"/>
    <property type="match status" value="1"/>
</dbReference>
<keyword evidence="8" id="KW-1185">Reference proteome</keyword>
<reference evidence="8" key="1">
    <citation type="submission" date="2018-08" db="EMBL/GenBank/DDBJ databases">
        <authorList>
            <person name="Im W.T."/>
        </authorList>
    </citation>
    <scope>NUCLEOTIDE SEQUENCE [LARGE SCALE GENOMIC DNA]</scope>
    <source>
        <strain evidence="8">LA-28</strain>
    </source>
</reference>
<proteinExistence type="predicted"/>